<proteinExistence type="predicted"/>
<dbReference type="AlphaFoldDB" id="A0A9D6Z0U4"/>
<dbReference type="Proteomes" id="UP000807825">
    <property type="component" value="Unassembled WGS sequence"/>
</dbReference>
<reference evidence="1" key="1">
    <citation type="submission" date="2020-07" db="EMBL/GenBank/DDBJ databases">
        <title>Huge and variable diversity of episymbiotic CPR bacteria and DPANN archaea in groundwater ecosystems.</title>
        <authorList>
            <person name="He C.Y."/>
            <person name="Keren R."/>
            <person name="Whittaker M."/>
            <person name="Farag I.F."/>
            <person name="Doudna J."/>
            <person name="Cate J.H.D."/>
            <person name="Banfield J.F."/>
        </authorList>
    </citation>
    <scope>NUCLEOTIDE SEQUENCE</scope>
    <source>
        <strain evidence="1">NC_groundwater_1664_Pr3_B-0.1um_52_9</strain>
    </source>
</reference>
<evidence type="ECO:0000313" key="1">
    <source>
        <dbReference type="EMBL" id="MBI5250303.1"/>
    </source>
</evidence>
<accession>A0A9D6Z0U4</accession>
<name>A0A9D6Z0U4_9BACT</name>
<organism evidence="1 2">
    <name type="scientific">Desulfomonile tiedjei</name>
    <dbReference type="NCBI Taxonomy" id="2358"/>
    <lineage>
        <taxon>Bacteria</taxon>
        <taxon>Pseudomonadati</taxon>
        <taxon>Thermodesulfobacteriota</taxon>
        <taxon>Desulfomonilia</taxon>
        <taxon>Desulfomonilales</taxon>
        <taxon>Desulfomonilaceae</taxon>
        <taxon>Desulfomonile</taxon>
    </lineage>
</organism>
<gene>
    <name evidence="1" type="ORF">HY912_12480</name>
</gene>
<sequence>MVPGNSKFDNITERVIEKRIDELIEAGWDVLYSDFDVRAFDQWKKRAFSCLTVLLGPDHTYTKSFGNYVDAAEEISLLVGGGILTAAKEQMTNTGSRTNS</sequence>
<protein>
    <submittedName>
        <fullName evidence="1">Uncharacterized protein</fullName>
    </submittedName>
</protein>
<comment type="caution">
    <text evidence="1">The sequence shown here is derived from an EMBL/GenBank/DDBJ whole genome shotgun (WGS) entry which is preliminary data.</text>
</comment>
<dbReference type="EMBL" id="JACRDE010000329">
    <property type="protein sequence ID" value="MBI5250303.1"/>
    <property type="molecule type" value="Genomic_DNA"/>
</dbReference>
<evidence type="ECO:0000313" key="2">
    <source>
        <dbReference type="Proteomes" id="UP000807825"/>
    </source>
</evidence>